<evidence type="ECO:0000313" key="2">
    <source>
        <dbReference type="EMBL" id="CAI4018426.1"/>
    </source>
</evidence>
<name>A0A9P1M0S9_9DINO</name>
<keyword evidence="1" id="KW-0732">Signal</keyword>
<evidence type="ECO:0000313" key="3">
    <source>
        <dbReference type="EMBL" id="CAL4805738.1"/>
    </source>
</evidence>
<evidence type="ECO:0000256" key="1">
    <source>
        <dbReference type="SAM" id="SignalP"/>
    </source>
</evidence>
<organism evidence="2">
    <name type="scientific">Cladocopium goreaui</name>
    <dbReference type="NCBI Taxonomy" id="2562237"/>
    <lineage>
        <taxon>Eukaryota</taxon>
        <taxon>Sar</taxon>
        <taxon>Alveolata</taxon>
        <taxon>Dinophyceae</taxon>
        <taxon>Suessiales</taxon>
        <taxon>Symbiodiniaceae</taxon>
        <taxon>Cladocopium</taxon>
    </lineage>
</organism>
<dbReference type="EMBL" id="CAMXCT030006694">
    <property type="protein sequence ID" value="CAL4805738.1"/>
    <property type="molecule type" value="Genomic_DNA"/>
</dbReference>
<proteinExistence type="predicted"/>
<protein>
    <submittedName>
        <fullName evidence="2">Uncharacterized protein</fullName>
    </submittedName>
</protein>
<dbReference type="EMBL" id="CAMXCT020006694">
    <property type="protein sequence ID" value="CAL1171801.1"/>
    <property type="molecule type" value="Genomic_DNA"/>
</dbReference>
<accession>A0A9P1M0S9</accession>
<dbReference type="Proteomes" id="UP001152797">
    <property type="component" value="Unassembled WGS sequence"/>
</dbReference>
<gene>
    <name evidence="2" type="ORF">C1SCF055_LOCUS42994</name>
</gene>
<sequence>MALVPRRSMSLQELLVLAFLADRHVTIAQDTLYESQELEDQFEGGQAPNISALANSVHWLRQCIFFLQVYESNVDFRDSPQVSTDRCGTFTKSGNVVTFTSSSVKKKTSGAAGESEETKESAISIRFLIQGPEEAPDKLARLEGTSDEVAKMSGGICGDPEPAILTKAR</sequence>
<dbReference type="EMBL" id="CAMXCT010006694">
    <property type="protein sequence ID" value="CAI4018426.1"/>
    <property type="molecule type" value="Genomic_DNA"/>
</dbReference>
<evidence type="ECO:0000313" key="4">
    <source>
        <dbReference type="Proteomes" id="UP001152797"/>
    </source>
</evidence>
<reference evidence="3 4" key="2">
    <citation type="submission" date="2024-05" db="EMBL/GenBank/DDBJ databases">
        <authorList>
            <person name="Chen Y."/>
            <person name="Shah S."/>
            <person name="Dougan E. K."/>
            <person name="Thang M."/>
            <person name="Chan C."/>
        </authorList>
    </citation>
    <scope>NUCLEOTIDE SEQUENCE [LARGE SCALE GENOMIC DNA]</scope>
</reference>
<comment type="caution">
    <text evidence="2">The sequence shown here is derived from an EMBL/GenBank/DDBJ whole genome shotgun (WGS) entry which is preliminary data.</text>
</comment>
<feature type="signal peptide" evidence="1">
    <location>
        <begin position="1"/>
        <end position="28"/>
    </location>
</feature>
<feature type="chain" id="PRO_5043273202" evidence="1">
    <location>
        <begin position="29"/>
        <end position="169"/>
    </location>
</feature>
<reference evidence="2" key="1">
    <citation type="submission" date="2022-10" db="EMBL/GenBank/DDBJ databases">
        <authorList>
            <person name="Chen Y."/>
            <person name="Dougan E. K."/>
            <person name="Chan C."/>
            <person name="Rhodes N."/>
            <person name="Thang M."/>
        </authorList>
    </citation>
    <scope>NUCLEOTIDE SEQUENCE</scope>
</reference>
<keyword evidence="4" id="KW-1185">Reference proteome</keyword>
<dbReference type="AlphaFoldDB" id="A0A9P1M0S9"/>